<dbReference type="Gene3D" id="3.30.390.10">
    <property type="entry name" value="Enolase-like, N-terminal domain"/>
    <property type="match status" value="1"/>
</dbReference>
<evidence type="ECO:0000313" key="8">
    <source>
        <dbReference type="Proteomes" id="UP000032233"/>
    </source>
</evidence>
<feature type="domain" description="Mandelate racemase/muconate lactonizing enzyme C-terminal" evidence="6">
    <location>
        <begin position="142"/>
        <end position="238"/>
    </location>
</feature>
<proteinExistence type="inferred from homology"/>
<protein>
    <recommendedName>
        <fullName evidence="6">Mandelate racemase/muconate lactonizing enzyme C-terminal domain-containing protein</fullName>
    </recommendedName>
</protein>
<dbReference type="InterPro" id="IPR036849">
    <property type="entry name" value="Enolase-like_C_sf"/>
</dbReference>
<dbReference type="GO" id="GO:0009063">
    <property type="term" value="P:amino acid catabolic process"/>
    <property type="evidence" value="ECO:0007669"/>
    <property type="project" value="InterPro"/>
</dbReference>
<evidence type="ECO:0000313" key="7">
    <source>
        <dbReference type="EMBL" id="KIX13963.1"/>
    </source>
</evidence>
<dbReference type="SUPFAM" id="SSF54826">
    <property type="entry name" value="Enolase N-terminal domain-like"/>
    <property type="match status" value="1"/>
</dbReference>
<dbReference type="GO" id="GO:0016854">
    <property type="term" value="F:racemase and epimerase activity"/>
    <property type="evidence" value="ECO:0007669"/>
    <property type="project" value="UniProtKB-ARBA"/>
</dbReference>
<dbReference type="SFLD" id="SFLDF00009">
    <property type="entry name" value="o-succinylbenzoate_synthase"/>
    <property type="match status" value="1"/>
</dbReference>
<name>A0A0D2HU28_9BACT</name>
<evidence type="ECO:0000259" key="6">
    <source>
        <dbReference type="SMART" id="SM00922"/>
    </source>
</evidence>
<dbReference type="EMBL" id="AZAC01000014">
    <property type="protein sequence ID" value="KIX13963.1"/>
    <property type="molecule type" value="Genomic_DNA"/>
</dbReference>
<accession>A0A0D2HU28</accession>
<dbReference type="PANTHER" id="PTHR48073:SF2">
    <property type="entry name" value="O-SUCCINYLBENZOATE SYNTHASE"/>
    <property type="match status" value="1"/>
</dbReference>
<evidence type="ECO:0000256" key="5">
    <source>
        <dbReference type="ARBA" id="ARBA00023235"/>
    </source>
</evidence>
<comment type="caution">
    <text evidence="7">The sequence shown here is derived from an EMBL/GenBank/DDBJ whole genome shotgun (WGS) entry which is preliminary data.</text>
</comment>
<dbReference type="InterPro" id="IPR029017">
    <property type="entry name" value="Enolase-like_N"/>
</dbReference>
<dbReference type="FunCoup" id="A0A0D2HU28">
    <property type="interactions" value="216"/>
</dbReference>
<dbReference type="InParanoid" id="A0A0D2HU28"/>
<dbReference type="SMART" id="SM00922">
    <property type="entry name" value="MR_MLE"/>
    <property type="match status" value="1"/>
</dbReference>
<dbReference type="InterPro" id="IPR013342">
    <property type="entry name" value="Mandelate_racemase_C"/>
</dbReference>
<dbReference type="InterPro" id="IPR029065">
    <property type="entry name" value="Enolase_C-like"/>
</dbReference>
<dbReference type="AlphaFoldDB" id="A0A0D2HU28"/>
<dbReference type="Pfam" id="PF13378">
    <property type="entry name" value="MR_MLE_C"/>
    <property type="match status" value="1"/>
</dbReference>
<dbReference type="Proteomes" id="UP000032233">
    <property type="component" value="Unassembled WGS sequence"/>
</dbReference>
<dbReference type="SUPFAM" id="SSF51604">
    <property type="entry name" value="Enolase C-terminal domain-like"/>
    <property type="match status" value="1"/>
</dbReference>
<keyword evidence="8" id="KW-1185">Reference proteome</keyword>
<comment type="cofactor">
    <cofactor evidence="1">
        <name>Mg(2+)</name>
        <dbReference type="ChEBI" id="CHEBI:18420"/>
    </cofactor>
</comment>
<dbReference type="STRING" id="1429043.X474_12630"/>
<keyword evidence="5" id="KW-0413">Isomerase</keyword>
<reference evidence="7 8" key="1">
    <citation type="submission" date="2013-11" db="EMBL/GenBank/DDBJ databases">
        <title>Metagenomic analysis of a methanogenic consortium involved in long chain n-alkane degradation.</title>
        <authorList>
            <person name="Davidova I.A."/>
            <person name="Callaghan A.V."/>
            <person name="Wawrik B."/>
            <person name="Pruitt S."/>
            <person name="Marks C."/>
            <person name="Duncan K.E."/>
            <person name="Suflita J.M."/>
        </authorList>
    </citation>
    <scope>NUCLEOTIDE SEQUENCE [LARGE SCALE GENOMIC DNA]</scope>
    <source>
        <strain evidence="7 8">SPR</strain>
    </source>
</reference>
<dbReference type="PROSITE" id="PS00909">
    <property type="entry name" value="MR_MLE_2"/>
    <property type="match status" value="1"/>
</dbReference>
<keyword evidence="4" id="KW-0460">Magnesium</keyword>
<dbReference type="Gene3D" id="3.20.20.120">
    <property type="entry name" value="Enolase-like C-terminal domain"/>
    <property type="match status" value="1"/>
</dbReference>
<evidence type="ECO:0000256" key="4">
    <source>
        <dbReference type="ARBA" id="ARBA00022842"/>
    </source>
</evidence>
<dbReference type="OrthoDB" id="9782675at2"/>
<dbReference type="InterPro" id="IPR013341">
    <property type="entry name" value="Mandelate_racemase_N_dom"/>
</dbReference>
<keyword evidence="3" id="KW-0479">Metal-binding</keyword>
<dbReference type="RefSeq" id="WP_044348895.1">
    <property type="nucleotide sequence ID" value="NZ_AZAC01000014.1"/>
</dbReference>
<sequence>MKITKAEAIAVSIPLLKPFTIAVGVLKASTQVLVKLTDDQGRIGWGEGSTFLEVYGYDQASLYRALSDYLLPGIIGLDPRQAENIHFVMDKIMPHNLMAKAAVDLACLDLCGQASGQPLHVLIGGKRMDRVPMTGAVDMVDPDQAGDFARELLEQGFKHIKVKIGQDARQDVARVRNVHAVLGEGVELRVDGNAGYSRSQARDVFSRLDDLGMEWIEQPLPAWDLKGHAELARNLKTPIALDESVYTPQEARSCLEQGAGSVVNVKVVKCGGIRRSQKIVSLCHASGAPCFLGGNLDFSLSMAGAAHFYSSTPGVVSGAEMLGSVMVYEDDVVTEPLLVKNGFLEVPDKPGLGVTIDEKKLAKYRIDQ</sequence>
<dbReference type="PANTHER" id="PTHR48073">
    <property type="entry name" value="O-SUCCINYLBENZOATE SYNTHASE-RELATED"/>
    <property type="match status" value="1"/>
</dbReference>
<dbReference type="GO" id="GO:0046872">
    <property type="term" value="F:metal ion binding"/>
    <property type="evidence" value="ECO:0007669"/>
    <property type="project" value="UniProtKB-KW"/>
</dbReference>
<gene>
    <name evidence="7" type="ORF">X474_12630</name>
</gene>
<evidence type="ECO:0000256" key="1">
    <source>
        <dbReference type="ARBA" id="ARBA00001946"/>
    </source>
</evidence>
<comment type="similarity">
    <text evidence="2">Belongs to the mandelate racemase/muconate lactonizing enzyme family.</text>
</comment>
<dbReference type="GO" id="GO:0006518">
    <property type="term" value="P:peptide metabolic process"/>
    <property type="evidence" value="ECO:0007669"/>
    <property type="project" value="UniProtKB-ARBA"/>
</dbReference>
<dbReference type="Pfam" id="PF02746">
    <property type="entry name" value="MR_MLE_N"/>
    <property type="match status" value="1"/>
</dbReference>
<evidence type="ECO:0000256" key="2">
    <source>
        <dbReference type="ARBA" id="ARBA00008031"/>
    </source>
</evidence>
<dbReference type="FunFam" id="3.30.390.10:FF:000009">
    <property type="entry name" value="Hydrophobic dipeptide epimerase"/>
    <property type="match status" value="1"/>
</dbReference>
<evidence type="ECO:0000256" key="3">
    <source>
        <dbReference type="ARBA" id="ARBA00022723"/>
    </source>
</evidence>
<dbReference type="SFLD" id="SFLDS00001">
    <property type="entry name" value="Enolase"/>
    <property type="match status" value="1"/>
</dbReference>
<dbReference type="InterPro" id="IPR018110">
    <property type="entry name" value="Mandel_Rmase/mucon_lact_enz_CS"/>
</dbReference>
<organism evidence="7 8">
    <name type="scientific">Dethiosulfatarculus sandiegensis</name>
    <dbReference type="NCBI Taxonomy" id="1429043"/>
    <lineage>
        <taxon>Bacteria</taxon>
        <taxon>Pseudomonadati</taxon>
        <taxon>Thermodesulfobacteriota</taxon>
        <taxon>Desulfarculia</taxon>
        <taxon>Desulfarculales</taxon>
        <taxon>Desulfarculaceae</taxon>
        <taxon>Dethiosulfatarculus</taxon>
    </lineage>
</organism>
<dbReference type="SFLD" id="SFLDG00180">
    <property type="entry name" value="muconate_cycloisomerase"/>
    <property type="match status" value="1"/>
</dbReference>